<evidence type="ECO:0000256" key="1">
    <source>
        <dbReference type="SAM" id="Phobius"/>
    </source>
</evidence>
<sequence>MNKKSRYMFFALFFMIAITVIEVLYLYKSKSLSLKDIEDKNILVSALELPDLAISTEAMFIRHRSLSDTFAIFKEDPQLKEYFPTTFVYSHSHILNNTPSKILNEK</sequence>
<keyword evidence="1" id="KW-1133">Transmembrane helix</keyword>
<feature type="transmembrane region" description="Helical" evidence="1">
    <location>
        <begin position="7"/>
        <end position="27"/>
    </location>
</feature>
<dbReference type="EMBL" id="PDKO01000007">
    <property type="protein sequence ID" value="RXJ62686.1"/>
    <property type="molecule type" value="Genomic_DNA"/>
</dbReference>
<evidence type="ECO:0000313" key="2">
    <source>
        <dbReference type="EMBL" id="RXJ62686.1"/>
    </source>
</evidence>
<comment type="caution">
    <text evidence="2">The sequence shown here is derived from an EMBL/GenBank/DDBJ whole genome shotgun (WGS) entry which is preliminary data.</text>
</comment>
<name>A0A4Q0XYF6_9BACT</name>
<dbReference type="AlphaFoldDB" id="A0A4Q0XYF6"/>
<accession>A0A4Q0XYF6</accession>
<keyword evidence="3" id="KW-1185">Reference proteome</keyword>
<evidence type="ECO:0000313" key="3">
    <source>
        <dbReference type="Proteomes" id="UP000290191"/>
    </source>
</evidence>
<dbReference type="OrthoDB" id="8527335at2"/>
<gene>
    <name evidence="2" type="ORF">CRV06_09475</name>
</gene>
<keyword evidence="1" id="KW-0472">Membrane</keyword>
<protein>
    <submittedName>
        <fullName evidence="2">Uncharacterized protein</fullName>
    </submittedName>
</protein>
<dbReference type="Proteomes" id="UP000290191">
    <property type="component" value="Unassembled WGS sequence"/>
</dbReference>
<dbReference type="RefSeq" id="WP_129082280.1">
    <property type="nucleotide sequence ID" value="NZ_CP041070.1"/>
</dbReference>
<reference evidence="2 3" key="1">
    <citation type="submission" date="2017-10" db="EMBL/GenBank/DDBJ databases">
        <title>Genomics of the genus Arcobacter.</title>
        <authorList>
            <person name="Perez-Cataluna A."/>
            <person name="Figueras M.J."/>
        </authorList>
    </citation>
    <scope>NUCLEOTIDE SEQUENCE [LARGE SCALE GENOMIC DNA]</scope>
    <source>
        <strain evidence="2 3">DSM 24636</strain>
    </source>
</reference>
<dbReference type="STRING" id="877500.GCA_000935065_02005"/>
<organism evidence="2 3">
    <name type="scientific">Halarcobacter anaerophilus</name>
    <dbReference type="NCBI Taxonomy" id="877500"/>
    <lineage>
        <taxon>Bacteria</taxon>
        <taxon>Pseudomonadati</taxon>
        <taxon>Campylobacterota</taxon>
        <taxon>Epsilonproteobacteria</taxon>
        <taxon>Campylobacterales</taxon>
        <taxon>Arcobacteraceae</taxon>
        <taxon>Halarcobacter</taxon>
    </lineage>
</organism>
<proteinExistence type="predicted"/>
<keyword evidence="1" id="KW-0812">Transmembrane</keyword>